<dbReference type="RefSeq" id="WP_203807898.1">
    <property type="nucleotide sequence ID" value="NZ_BAAAQE010000074.1"/>
</dbReference>
<dbReference type="Gene3D" id="1.25.40.10">
    <property type="entry name" value="Tetratricopeptide repeat domain"/>
    <property type="match status" value="1"/>
</dbReference>
<dbReference type="SUPFAM" id="SSF48452">
    <property type="entry name" value="TPR-like"/>
    <property type="match status" value="1"/>
</dbReference>
<dbReference type="Proteomes" id="UP000612282">
    <property type="component" value="Unassembled WGS sequence"/>
</dbReference>
<feature type="region of interest" description="Disordered" evidence="1">
    <location>
        <begin position="232"/>
        <end position="251"/>
    </location>
</feature>
<evidence type="ECO:0000256" key="1">
    <source>
        <dbReference type="SAM" id="MobiDB-lite"/>
    </source>
</evidence>
<name>A0ABQ3XQ80_9ACTN</name>
<evidence type="ECO:0008006" key="4">
    <source>
        <dbReference type="Google" id="ProtNLM"/>
    </source>
</evidence>
<comment type="caution">
    <text evidence="2">The sequence shown here is derived from an EMBL/GenBank/DDBJ whole genome shotgun (WGS) entry which is preliminary data.</text>
</comment>
<evidence type="ECO:0000313" key="2">
    <source>
        <dbReference type="EMBL" id="GID60670.1"/>
    </source>
</evidence>
<dbReference type="EMBL" id="BOMG01000111">
    <property type="protein sequence ID" value="GID60670.1"/>
    <property type="molecule type" value="Genomic_DNA"/>
</dbReference>
<gene>
    <name evidence="2" type="ORF">Aco03nite_090740</name>
</gene>
<proteinExistence type="predicted"/>
<reference evidence="2 3" key="1">
    <citation type="submission" date="2021-01" db="EMBL/GenBank/DDBJ databases">
        <title>Whole genome shotgun sequence of Actinoplanes couchii NBRC 106145.</title>
        <authorList>
            <person name="Komaki H."/>
            <person name="Tamura T."/>
        </authorList>
    </citation>
    <scope>NUCLEOTIDE SEQUENCE [LARGE SCALE GENOMIC DNA]</scope>
    <source>
        <strain evidence="2 3">NBRC 106145</strain>
    </source>
</reference>
<protein>
    <recommendedName>
        <fullName evidence="4">Tetratricopeptide repeat protein</fullName>
    </recommendedName>
</protein>
<evidence type="ECO:0000313" key="3">
    <source>
        <dbReference type="Proteomes" id="UP000612282"/>
    </source>
</evidence>
<keyword evidence="3" id="KW-1185">Reference proteome</keyword>
<sequence>MLDRLRKLLSPHTSGSQPDRRDRSPLLIEAEEQGESTLRERLERGDTEAWPLLAALLHDQGQETEAIAVRESLATSAPRDQLSRLVDLAMQRFDPAAGACFQSALVSRFPADARALERAAALLAESGAYDEAMTRFREALAMGNPWPYFLKYPMYTIRALTAGERWDDAEELLRAYPDELYATSALALLLQARDRTAEAETLLRDHPQATHPVLRLTLCTLLERAARDDEAAAVRPPEGWPHERFAPLPRPPRTTPDAAIWDVVDVWGQATAV</sequence>
<feature type="region of interest" description="Disordered" evidence="1">
    <location>
        <begin position="1"/>
        <end position="24"/>
    </location>
</feature>
<accession>A0ABQ3XQ80</accession>
<dbReference type="InterPro" id="IPR011990">
    <property type="entry name" value="TPR-like_helical_dom_sf"/>
</dbReference>
<organism evidence="2 3">
    <name type="scientific">Actinoplanes couchii</name>
    <dbReference type="NCBI Taxonomy" id="403638"/>
    <lineage>
        <taxon>Bacteria</taxon>
        <taxon>Bacillati</taxon>
        <taxon>Actinomycetota</taxon>
        <taxon>Actinomycetes</taxon>
        <taxon>Micromonosporales</taxon>
        <taxon>Micromonosporaceae</taxon>
        <taxon>Actinoplanes</taxon>
    </lineage>
</organism>